<keyword evidence="5" id="KW-0472">Membrane</keyword>
<sequence length="762" mass="83349">MLWAQGNRALGTGLRTPASTPCPNPSAIGKLEREEPKGGLGGKLWTEVIRACVQEGDCSPGPRSPYQAGISSPSPSPSCHWPSPPWSWKREGLSHTLEEALCLRRSFCLPVPMPLLLLLLLLPSPSHLQHVCEVSIVASQVEVNCDEKKLTVLPPDLPANITILHLGKNPLETFSTASLVTFTRLTRLYLDRSKLASLQTDETLPLLETLDLSHNMLKKLPSLGQALPNLITLDVSFNQLDSLSPGALEGLNQLHELSLRGNNLATLPPGLLAPTTQLQKLNLADNNLHELPHGLLDGLEELDTLYLQGNMLRTIPKGFFGNHLLPFAFLHGNHWQCNCEILYFRRWLENNDNNVYIWKEGVDVKAMTPNVSSVQCYNLDNIPVSSFPGKDCPTLGDVDSAEDYDVYSEVDTEGAKLSIPGTVVKFSINTEAHTTHWGLLYPQSTASLDSQIPSLLPTQESTKKQTTFLTRWIPNFTMFPATKESIPFSKTPKPTTTPQPTTALTTPEHTTSTTLEPTTTPTTPKPTTKPTTTPTTPEPTTAPTTPEHTTSTTLEPTTTPPTPKLTTTLTTPEHTTSTIPEPATAPTTLEPTLLSTTLESTTMFISKTANTSKVRGMARRNLDSFRTDPFLNPDLCCLLSLGFYVLGLLWLLCASVVLILLLTWVQHVNLRALDSAQHAALATATQTSHVEVQKGRQVTVPRAWLLFLQGSLPTFRSSLFLWVRPSGRVGPLIAGRRPSALSQSRGQDLLGTVGIRYSGHSL</sequence>
<feature type="region of interest" description="Disordered" evidence="4">
    <location>
        <begin position="484"/>
        <end position="587"/>
    </location>
</feature>
<feature type="transmembrane region" description="Helical" evidence="5">
    <location>
        <begin position="641"/>
        <end position="665"/>
    </location>
</feature>
<evidence type="ECO:0000256" key="5">
    <source>
        <dbReference type="SAM" id="Phobius"/>
    </source>
</evidence>
<reference evidence="8" key="1">
    <citation type="submission" date="2025-08" db="UniProtKB">
        <authorList>
            <consortium name="RefSeq"/>
        </authorList>
    </citation>
    <scope>IDENTIFICATION</scope>
</reference>
<proteinExistence type="predicted"/>
<dbReference type="Gene3D" id="3.80.10.10">
    <property type="entry name" value="Ribonuclease Inhibitor"/>
    <property type="match status" value="1"/>
</dbReference>
<evidence type="ECO:0000313" key="7">
    <source>
        <dbReference type="Proteomes" id="UP000694923"/>
    </source>
</evidence>
<evidence type="ECO:0000313" key="8">
    <source>
        <dbReference type="RefSeq" id="XP_008568310.1"/>
    </source>
</evidence>
<dbReference type="InterPro" id="IPR001611">
    <property type="entry name" value="Leu-rich_rpt"/>
</dbReference>
<evidence type="ECO:0000256" key="1">
    <source>
        <dbReference type="ARBA" id="ARBA00022614"/>
    </source>
</evidence>
<dbReference type="RefSeq" id="XP_008568310.1">
    <property type="nucleotide sequence ID" value="XM_008570088.1"/>
</dbReference>
<name>A0ABM0QIW9_GALVR</name>
<dbReference type="GeneID" id="103588421"/>
<dbReference type="Proteomes" id="UP000694923">
    <property type="component" value="Unplaced"/>
</dbReference>
<keyword evidence="5" id="KW-0812">Transmembrane</keyword>
<organism evidence="7 8">
    <name type="scientific">Galeopterus variegatus</name>
    <name type="common">Malayan flying lemur</name>
    <name type="synonym">Cynocephalus variegatus</name>
    <dbReference type="NCBI Taxonomy" id="482537"/>
    <lineage>
        <taxon>Eukaryota</taxon>
        <taxon>Metazoa</taxon>
        <taxon>Chordata</taxon>
        <taxon>Craniata</taxon>
        <taxon>Vertebrata</taxon>
        <taxon>Euteleostomi</taxon>
        <taxon>Mammalia</taxon>
        <taxon>Eutheria</taxon>
        <taxon>Euarchontoglires</taxon>
        <taxon>Dermoptera</taxon>
        <taxon>Cynocephalidae</taxon>
        <taxon>Galeopterus</taxon>
    </lineage>
</organism>
<keyword evidence="1" id="KW-0433">Leucine-rich repeat</keyword>
<feature type="domain" description="LRRCT" evidence="6">
    <location>
        <begin position="333"/>
        <end position="393"/>
    </location>
</feature>
<dbReference type="InterPro" id="IPR003591">
    <property type="entry name" value="Leu-rich_rpt_typical-subtyp"/>
</dbReference>
<dbReference type="PANTHER" id="PTHR24366">
    <property type="entry name" value="IG(IMMUNOGLOBULIN) AND LRR(LEUCINE RICH REPEAT) DOMAINS"/>
    <property type="match status" value="1"/>
</dbReference>
<dbReference type="SMART" id="SM00369">
    <property type="entry name" value="LRR_TYP"/>
    <property type="match status" value="5"/>
</dbReference>
<dbReference type="SMART" id="SM00082">
    <property type="entry name" value="LRRCT"/>
    <property type="match status" value="1"/>
</dbReference>
<accession>A0ABM0QIW9</accession>
<feature type="compositionally biased region" description="Low complexity" evidence="4">
    <location>
        <begin position="564"/>
        <end position="587"/>
    </location>
</feature>
<evidence type="ECO:0000259" key="6">
    <source>
        <dbReference type="SMART" id="SM00082"/>
    </source>
</evidence>
<evidence type="ECO:0000256" key="2">
    <source>
        <dbReference type="ARBA" id="ARBA00022729"/>
    </source>
</evidence>
<dbReference type="PANTHER" id="PTHR24366:SF158">
    <property type="entry name" value="PLATELET GLYCOPROTEIN IB ALPHA CHAIN-LIKE-RELATED"/>
    <property type="match status" value="1"/>
</dbReference>
<dbReference type="PROSITE" id="PS51450">
    <property type="entry name" value="LRR"/>
    <property type="match status" value="1"/>
</dbReference>
<keyword evidence="7" id="KW-1185">Reference proteome</keyword>
<keyword evidence="5" id="KW-1133">Transmembrane helix</keyword>
<dbReference type="SUPFAM" id="SSF52058">
    <property type="entry name" value="L domain-like"/>
    <property type="match status" value="1"/>
</dbReference>
<dbReference type="Pfam" id="PF13855">
    <property type="entry name" value="LRR_8"/>
    <property type="match status" value="2"/>
</dbReference>
<evidence type="ECO:0000256" key="3">
    <source>
        <dbReference type="ARBA" id="ARBA00022737"/>
    </source>
</evidence>
<feature type="region of interest" description="Disordered" evidence="4">
    <location>
        <begin position="57"/>
        <end position="76"/>
    </location>
</feature>
<evidence type="ECO:0000256" key="4">
    <source>
        <dbReference type="SAM" id="MobiDB-lite"/>
    </source>
</evidence>
<feature type="compositionally biased region" description="Low complexity" evidence="4">
    <location>
        <begin position="491"/>
        <end position="557"/>
    </location>
</feature>
<keyword evidence="3" id="KW-0677">Repeat</keyword>
<dbReference type="InterPro" id="IPR000483">
    <property type="entry name" value="Cys-rich_flank_reg_C"/>
</dbReference>
<dbReference type="InterPro" id="IPR032675">
    <property type="entry name" value="LRR_dom_sf"/>
</dbReference>
<feature type="region of interest" description="Disordered" evidence="4">
    <location>
        <begin position="1"/>
        <end position="39"/>
    </location>
</feature>
<keyword evidence="2" id="KW-0732">Signal</keyword>
<gene>
    <name evidence="8" type="primary">GP1BA</name>
</gene>
<dbReference type="SMART" id="SM00364">
    <property type="entry name" value="LRR_BAC"/>
    <property type="match status" value="5"/>
</dbReference>
<protein>
    <submittedName>
        <fullName evidence="8">Platelet glycoprotein Ib alpha chain</fullName>
    </submittedName>
</protein>